<reference evidence="1 2" key="1">
    <citation type="submission" date="2024-02" db="EMBL/GenBank/DDBJ databases">
        <title>Deinococcus xinjiangensis NBRC 107630.</title>
        <authorList>
            <person name="Ichikawa N."/>
            <person name="Katano-Makiyama Y."/>
            <person name="Hidaka K."/>
        </authorList>
    </citation>
    <scope>NUCLEOTIDE SEQUENCE [LARGE SCALE GENOMIC DNA]</scope>
    <source>
        <strain evidence="1 2">NBRC 107630</strain>
    </source>
</reference>
<organism evidence="1 2">
    <name type="scientific">Deinococcus xinjiangensis</name>
    <dbReference type="NCBI Taxonomy" id="457454"/>
    <lineage>
        <taxon>Bacteria</taxon>
        <taxon>Thermotogati</taxon>
        <taxon>Deinococcota</taxon>
        <taxon>Deinococci</taxon>
        <taxon>Deinococcales</taxon>
        <taxon>Deinococcaceae</taxon>
        <taxon>Deinococcus</taxon>
    </lineage>
</organism>
<sequence>MAGVRNTDICDKDLWQRYELYHSVHRVGKYCSRSGDWVRQRLNKAGYKLNNIKFSDEEDEQLIDWFNTDFISPQWCAIQLGRTAKAVLDRAGKLGILEHPDKRSKKDLAKIAARQAELSLKKRVTNTAGTLPLSQEYPDRTVTQSTGKWQSGWYKIGEHQFYFRSKWEANYAHYLEWRCLRGEILKWEYEVDLFVFHEVQSGNRVYKPDFKVWTSETEFYYDEVKGWNDPGSKTRLRRMAKYYPEVTVNLIDGPVYHEIKNKLGHVIPGWLHNE</sequence>
<accession>A0ABP9V8T1</accession>
<dbReference type="Gene3D" id="3.40.91.30">
    <property type="match status" value="1"/>
</dbReference>
<evidence type="ECO:0000313" key="1">
    <source>
        <dbReference type="EMBL" id="GAA5500388.1"/>
    </source>
</evidence>
<evidence type="ECO:0000313" key="2">
    <source>
        <dbReference type="Proteomes" id="UP001458946"/>
    </source>
</evidence>
<keyword evidence="2" id="KW-1185">Reference proteome</keyword>
<name>A0ABP9V8T1_9DEIO</name>
<dbReference type="EMBL" id="BAABRN010000001">
    <property type="protein sequence ID" value="GAA5500388.1"/>
    <property type="molecule type" value="Genomic_DNA"/>
</dbReference>
<proteinExistence type="predicted"/>
<dbReference type="Proteomes" id="UP001458946">
    <property type="component" value="Unassembled WGS sequence"/>
</dbReference>
<gene>
    <name evidence="1" type="ORF">Dxin01_00109</name>
</gene>
<comment type="caution">
    <text evidence="1">The sequence shown here is derived from an EMBL/GenBank/DDBJ whole genome shotgun (WGS) entry which is preliminary data.</text>
</comment>
<protein>
    <submittedName>
        <fullName evidence="1">Uncharacterized protein</fullName>
    </submittedName>
</protein>